<dbReference type="PANTHER" id="PTHR33480:SF5">
    <property type="entry name" value="SI:DKEY-51D8.9"/>
    <property type="match status" value="1"/>
</dbReference>
<dbReference type="PANTHER" id="PTHR33480">
    <property type="entry name" value="SET DOMAIN-CONTAINING PROTEIN-RELATED"/>
    <property type="match status" value="1"/>
</dbReference>
<dbReference type="EMBL" id="KB202199">
    <property type="protein sequence ID" value="ESO91855.1"/>
    <property type="molecule type" value="Genomic_DNA"/>
</dbReference>
<dbReference type="OrthoDB" id="6160454at2759"/>
<feature type="region of interest" description="Disordered" evidence="1">
    <location>
        <begin position="213"/>
        <end position="239"/>
    </location>
</feature>
<dbReference type="GeneID" id="20239327"/>
<reference evidence="2 3" key="1">
    <citation type="journal article" date="2013" name="Nature">
        <title>Insights into bilaterian evolution from three spiralian genomes.</title>
        <authorList>
            <person name="Simakov O."/>
            <person name="Marletaz F."/>
            <person name="Cho S.J."/>
            <person name="Edsinger-Gonzales E."/>
            <person name="Havlak P."/>
            <person name="Hellsten U."/>
            <person name="Kuo D.H."/>
            <person name="Larsson T."/>
            <person name="Lv J."/>
            <person name="Arendt D."/>
            <person name="Savage R."/>
            <person name="Osoegawa K."/>
            <person name="de Jong P."/>
            <person name="Grimwood J."/>
            <person name="Chapman J.A."/>
            <person name="Shapiro H."/>
            <person name="Aerts A."/>
            <person name="Otillar R.P."/>
            <person name="Terry A.Y."/>
            <person name="Boore J.L."/>
            <person name="Grigoriev I.V."/>
            <person name="Lindberg D.R."/>
            <person name="Seaver E.C."/>
            <person name="Weisblat D.A."/>
            <person name="Putnam N.H."/>
            <person name="Rokhsar D.S."/>
        </authorList>
    </citation>
    <scope>NUCLEOTIDE SEQUENCE [LARGE SCALE GENOMIC DNA]</scope>
</reference>
<evidence type="ECO:0000313" key="2">
    <source>
        <dbReference type="EMBL" id="ESO91855.1"/>
    </source>
</evidence>
<protein>
    <submittedName>
        <fullName evidence="2">Uncharacterized protein</fullName>
    </submittedName>
</protein>
<proteinExistence type="predicted"/>
<dbReference type="Proteomes" id="UP000030746">
    <property type="component" value="Unassembled WGS sequence"/>
</dbReference>
<dbReference type="RefSeq" id="XP_009057525.1">
    <property type="nucleotide sequence ID" value="XM_009059277.1"/>
</dbReference>
<accession>V4A9Z1</accession>
<dbReference type="AlphaFoldDB" id="V4A9Z1"/>
<sequence>MVVDGVIGTGLVVVRIEALGTDWIHVSTWMETEGWFAGPKTHRRNKEKLKRGVLLLQYFDNDLKTAVSLLSLEKLKRRVLLLQYFDNDPKTAVSLSSLGKRKWDKVQACVYCDKCVAKLPRHLEQKHSDEIEVAFALSLPKNSKRRKRKWKEITNLGNYKQNTTVIGNGSGSIIPCKRPCIGQTVESTDFLPCSSCYGFYKKKDLWRHAAHCSKKQSTNSKTKKRHHTEGAALLPAQKV</sequence>
<evidence type="ECO:0000256" key="1">
    <source>
        <dbReference type="SAM" id="MobiDB-lite"/>
    </source>
</evidence>
<gene>
    <name evidence="2" type="ORF">LOTGIDRAFT_163214</name>
</gene>
<organism evidence="2 3">
    <name type="scientific">Lottia gigantea</name>
    <name type="common">Giant owl limpet</name>
    <dbReference type="NCBI Taxonomy" id="225164"/>
    <lineage>
        <taxon>Eukaryota</taxon>
        <taxon>Metazoa</taxon>
        <taxon>Spiralia</taxon>
        <taxon>Lophotrochozoa</taxon>
        <taxon>Mollusca</taxon>
        <taxon>Gastropoda</taxon>
        <taxon>Patellogastropoda</taxon>
        <taxon>Lottioidea</taxon>
        <taxon>Lottiidae</taxon>
        <taxon>Lottia</taxon>
    </lineage>
</organism>
<dbReference type="HOGENOM" id="CLU_1162301_0_0_1"/>
<dbReference type="CTD" id="20239327"/>
<evidence type="ECO:0000313" key="3">
    <source>
        <dbReference type="Proteomes" id="UP000030746"/>
    </source>
</evidence>
<keyword evidence="3" id="KW-1185">Reference proteome</keyword>
<name>V4A9Z1_LOTGI</name>
<dbReference type="KEGG" id="lgi:LOTGIDRAFT_163214"/>